<feature type="region of interest" description="Disordered" evidence="1">
    <location>
        <begin position="1"/>
        <end position="37"/>
    </location>
</feature>
<feature type="compositionally biased region" description="Pro residues" evidence="1">
    <location>
        <begin position="23"/>
        <end position="32"/>
    </location>
</feature>
<protein>
    <submittedName>
        <fullName evidence="2">Uncharacterized protein</fullName>
    </submittedName>
</protein>
<evidence type="ECO:0000256" key="1">
    <source>
        <dbReference type="SAM" id="MobiDB-lite"/>
    </source>
</evidence>
<reference evidence="2 3" key="1">
    <citation type="submission" date="2018-04" db="EMBL/GenBank/DDBJ databases">
        <title>WGS assembly of Panicum hallii var. hallii HAL2.</title>
        <authorList>
            <person name="Lovell J."/>
            <person name="Jenkins J."/>
            <person name="Lowry D."/>
            <person name="Mamidi S."/>
            <person name="Sreedasyam A."/>
            <person name="Weng X."/>
            <person name="Barry K."/>
            <person name="Bonette J."/>
            <person name="Campitelli B."/>
            <person name="Daum C."/>
            <person name="Gordon S."/>
            <person name="Gould B."/>
            <person name="Lipzen A."/>
            <person name="MacQueen A."/>
            <person name="Palacio-Mejia J."/>
            <person name="Plott C."/>
            <person name="Shakirov E."/>
            <person name="Shu S."/>
            <person name="Yoshinaga Y."/>
            <person name="Zane M."/>
            <person name="Rokhsar D."/>
            <person name="Grimwood J."/>
            <person name="Schmutz J."/>
            <person name="Juenger T."/>
        </authorList>
    </citation>
    <scope>NUCLEOTIDE SEQUENCE [LARGE SCALE GENOMIC DNA]</scope>
    <source>
        <strain evidence="3">cv. HAL2</strain>
    </source>
</reference>
<keyword evidence="3" id="KW-1185">Reference proteome</keyword>
<name>A0A2T7E195_9POAL</name>
<organism evidence="2 3">
    <name type="scientific">Panicum hallii var. hallii</name>
    <dbReference type="NCBI Taxonomy" id="1504633"/>
    <lineage>
        <taxon>Eukaryota</taxon>
        <taxon>Viridiplantae</taxon>
        <taxon>Streptophyta</taxon>
        <taxon>Embryophyta</taxon>
        <taxon>Tracheophyta</taxon>
        <taxon>Spermatophyta</taxon>
        <taxon>Magnoliopsida</taxon>
        <taxon>Liliopsida</taxon>
        <taxon>Poales</taxon>
        <taxon>Poaceae</taxon>
        <taxon>PACMAD clade</taxon>
        <taxon>Panicoideae</taxon>
        <taxon>Panicodae</taxon>
        <taxon>Paniceae</taxon>
        <taxon>Panicinae</taxon>
        <taxon>Panicum</taxon>
        <taxon>Panicum sect. Panicum</taxon>
    </lineage>
</organism>
<feature type="region of interest" description="Disordered" evidence="1">
    <location>
        <begin position="191"/>
        <end position="214"/>
    </location>
</feature>
<feature type="compositionally biased region" description="Basic and acidic residues" evidence="1">
    <location>
        <begin position="53"/>
        <end position="77"/>
    </location>
</feature>
<dbReference type="Gramene" id="PUZ61597">
    <property type="protein sequence ID" value="PUZ61597"/>
    <property type="gene ID" value="GQ55_4G288800"/>
</dbReference>
<evidence type="ECO:0000313" key="2">
    <source>
        <dbReference type="EMBL" id="PUZ61597.1"/>
    </source>
</evidence>
<proteinExistence type="predicted"/>
<dbReference type="Proteomes" id="UP000244336">
    <property type="component" value="Chromosome 4"/>
</dbReference>
<dbReference type="EMBL" id="CM009752">
    <property type="protein sequence ID" value="PUZ61597.1"/>
    <property type="molecule type" value="Genomic_DNA"/>
</dbReference>
<gene>
    <name evidence="2" type="ORF">GQ55_4G288800</name>
</gene>
<accession>A0A2T7E195</accession>
<dbReference type="AlphaFoldDB" id="A0A2T7E195"/>
<feature type="region of interest" description="Disordered" evidence="1">
    <location>
        <begin position="51"/>
        <end position="96"/>
    </location>
</feature>
<evidence type="ECO:0000313" key="3">
    <source>
        <dbReference type="Proteomes" id="UP000244336"/>
    </source>
</evidence>
<feature type="compositionally biased region" description="Basic residues" evidence="1">
    <location>
        <begin position="205"/>
        <end position="214"/>
    </location>
</feature>
<feature type="compositionally biased region" description="Low complexity" evidence="1">
    <location>
        <begin position="82"/>
        <end position="94"/>
    </location>
</feature>
<sequence>MVERVHPLRRRISPSPSCTRFPVSPPSAPAPSPVCGAAGLRPTCARCLRTRPRLSDSGEAKPERGGGEQLRSGEARARRPARVSSSSTARSDAAWPSVRARASCGEGLEAARPATGRAQLDCCGEAREDAWPSGGARAAELLRRGSPGCGPGGGTATEMLVRLAAEVLVQRGRVAALALLALQGCGIMADLPPTSQKGMDEGLRNRKRKKTKLV</sequence>